<dbReference type="OrthoDB" id="7553583at2759"/>
<organism evidence="2 3">
    <name type="scientific">Temnothorax curvispinosus</name>
    <dbReference type="NCBI Taxonomy" id="300111"/>
    <lineage>
        <taxon>Eukaryota</taxon>
        <taxon>Metazoa</taxon>
        <taxon>Ecdysozoa</taxon>
        <taxon>Arthropoda</taxon>
        <taxon>Hexapoda</taxon>
        <taxon>Insecta</taxon>
        <taxon>Pterygota</taxon>
        <taxon>Neoptera</taxon>
        <taxon>Endopterygota</taxon>
        <taxon>Hymenoptera</taxon>
        <taxon>Apocrita</taxon>
        <taxon>Aculeata</taxon>
        <taxon>Formicoidea</taxon>
        <taxon>Formicidae</taxon>
        <taxon>Myrmicinae</taxon>
        <taxon>Temnothorax</taxon>
    </lineage>
</organism>
<sequence>NISRCENDLNTQGESASDISKETIEQIQDKEVESQKILEQNENAIVIEIQDSVAYESKDTDIKNVYSLDYKKILEESIDGRIIIANYKKEIKLNRQLRSKLVDVIVTKLMSLFYSDKQGISLKNEHFEFIATQIAKIFPTENSSIYYVAPKTEGPQQKISKGKLVDSYRNKLRECRKCGLINRKRKRSQDDEEIEEDAESISQ</sequence>
<dbReference type="Proteomes" id="UP000504618">
    <property type="component" value="Unplaced"/>
</dbReference>
<reference evidence="3" key="1">
    <citation type="submission" date="2025-08" db="UniProtKB">
        <authorList>
            <consortium name="RefSeq"/>
        </authorList>
    </citation>
    <scope>IDENTIFICATION</scope>
    <source>
        <tissue evidence="3">Whole body</tissue>
    </source>
</reference>
<name>A0A6J1QYI1_9HYME</name>
<feature type="non-terminal residue" evidence="3">
    <location>
        <position position="1"/>
    </location>
</feature>
<evidence type="ECO:0000313" key="3">
    <source>
        <dbReference type="RefSeq" id="XP_024887759.1"/>
    </source>
</evidence>
<keyword evidence="2" id="KW-1185">Reference proteome</keyword>
<protein>
    <submittedName>
        <fullName evidence="3">Uncharacterized protein LOC112464792</fullName>
    </submittedName>
</protein>
<feature type="region of interest" description="Disordered" evidence="1">
    <location>
        <begin position="184"/>
        <end position="203"/>
    </location>
</feature>
<feature type="compositionally biased region" description="Acidic residues" evidence="1">
    <location>
        <begin position="190"/>
        <end position="203"/>
    </location>
</feature>
<proteinExistence type="predicted"/>
<evidence type="ECO:0000256" key="1">
    <source>
        <dbReference type="SAM" id="MobiDB-lite"/>
    </source>
</evidence>
<dbReference type="GeneID" id="112464792"/>
<accession>A0A6J1QYI1</accession>
<dbReference type="RefSeq" id="XP_024887759.1">
    <property type="nucleotide sequence ID" value="XM_025031991.1"/>
</dbReference>
<evidence type="ECO:0000313" key="2">
    <source>
        <dbReference type="Proteomes" id="UP000504618"/>
    </source>
</evidence>
<feature type="non-terminal residue" evidence="3">
    <location>
        <position position="203"/>
    </location>
</feature>
<gene>
    <name evidence="3" type="primary">LOC112464792</name>
</gene>
<dbReference type="AlphaFoldDB" id="A0A6J1QYI1"/>